<protein>
    <recommendedName>
        <fullName evidence="4">TMhelix containing protein</fullName>
    </recommendedName>
</protein>
<dbReference type="RefSeq" id="WP_283869064.1">
    <property type="nucleotide sequence ID" value="NZ_CP126101.1"/>
</dbReference>
<evidence type="ECO:0000313" key="2">
    <source>
        <dbReference type="EMBL" id="WHY50386.1"/>
    </source>
</evidence>
<dbReference type="Proteomes" id="UP001178322">
    <property type="component" value="Chromosome"/>
</dbReference>
<name>A0AAX3WRB9_9BACI</name>
<reference evidence="2" key="1">
    <citation type="submission" date="2023-05" db="EMBL/GenBank/DDBJ databases">
        <title>Comparative genomics of Bacillaceae isolates and their secondary metabolite potential.</title>
        <authorList>
            <person name="Song L."/>
            <person name="Nielsen L.J."/>
            <person name="Mohite O."/>
            <person name="Xu X."/>
            <person name="Weber T."/>
            <person name="Kovacs A.T."/>
        </authorList>
    </citation>
    <scope>NUCLEOTIDE SEQUENCE</scope>
    <source>
        <strain evidence="2">LY1</strain>
    </source>
</reference>
<keyword evidence="1" id="KW-0812">Transmembrane</keyword>
<accession>A0AAX3WRB9</accession>
<organism evidence="2 3">
    <name type="scientific">Lysinibacillus pakistanensis</name>
    <dbReference type="NCBI Taxonomy" id="759811"/>
    <lineage>
        <taxon>Bacteria</taxon>
        <taxon>Bacillati</taxon>
        <taxon>Bacillota</taxon>
        <taxon>Bacilli</taxon>
        <taxon>Bacillales</taxon>
        <taxon>Bacillaceae</taxon>
        <taxon>Lysinibacillus</taxon>
    </lineage>
</organism>
<evidence type="ECO:0000313" key="3">
    <source>
        <dbReference type="Proteomes" id="UP001178322"/>
    </source>
</evidence>
<sequence length="60" mass="6321">MIKGAKNVFFAGALIIIIGSAVLHYGVSDELEYKMCLGAQGISNTLADVFGDEPTNACNE</sequence>
<proteinExistence type="predicted"/>
<keyword evidence="1" id="KW-1133">Transmembrane helix</keyword>
<feature type="transmembrane region" description="Helical" evidence="1">
    <location>
        <begin position="7"/>
        <end position="27"/>
    </location>
</feature>
<dbReference type="EMBL" id="CP126101">
    <property type="protein sequence ID" value="WHY50386.1"/>
    <property type="molecule type" value="Genomic_DNA"/>
</dbReference>
<keyword evidence="1" id="KW-0472">Membrane</keyword>
<evidence type="ECO:0008006" key="4">
    <source>
        <dbReference type="Google" id="ProtNLM"/>
    </source>
</evidence>
<gene>
    <name evidence="2" type="ORF">QNH24_18950</name>
</gene>
<dbReference type="AlphaFoldDB" id="A0AAX3WRB9"/>
<evidence type="ECO:0000256" key="1">
    <source>
        <dbReference type="SAM" id="Phobius"/>
    </source>
</evidence>